<dbReference type="RefSeq" id="WP_344270029.1">
    <property type="nucleotide sequence ID" value="NZ_BAAAMR010000038.1"/>
</dbReference>
<dbReference type="EMBL" id="BAAAMR010000038">
    <property type="protein sequence ID" value="GAA2144313.1"/>
    <property type="molecule type" value="Genomic_DNA"/>
</dbReference>
<name>A0ABP5LAY6_9ACTN</name>
<evidence type="ECO:0000256" key="3">
    <source>
        <dbReference type="ARBA" id="ARBA00022679"/>
    </source>
</evidence>
<proteinExistence type="predicted"/>
<keyword evidence="5" id="KW-0418">Kinase</keyword>
<protein>
    <recommendedName>
        <fullName evidence="2">histidine kinase</fullName>
        <ecNumber evidence="2">2.7.13.3</ecNumber>
    </recommendedName>
</protein>
<evidence type="ECO:0000256" key="6">
    <source>
        <dbReference type="ARBA" id="ARBA00022840"/>
    </source>
</evidence>
<evidence type="ECO:0000259" key="8">
    <source>
        <dbReference type="PROSITE" id="PS50109"/>
    </source>
</evidence>
<feature type="compositionally biased region" description="Low complexity" evidence="7">
    <location>
        <begin position="214"/>
        <end position="224"/>
    </location>
</feature>
<keyword evidence="4" id="KW-0547">Nucleotide-binding</keyword>
<organism evidence="9 10">
    <name type="scientific">Actinomadura napierensis</name>
    <dbReference type="NCBI Taxonomy" id="267854"/>
    <lineage>
        <taxon>Bacteria</taxon>
        <taxon>Bacillati</taxon>
        <taxon>Actinomycetota</taxon>
        <taxon>Actinomycetes</taxon>
        <taxon>Streptosporangiales</taxon>
        <taxon>Thermomonosporaceae</taxon>
        <taxon>Actinomadura</taxon>
    </lineage>
</organism>
<keyword evidence="6" id="KW-0067">ATP-binding</keyword>
<dbReference type="Pfam" id="PF02518">
    <property type="entry name" value="HATPase_c"/>
    <property type="match status" value="1"/>
</dbReference>
<feature type="compositionally biased region" description="Pro residues" evidence="7">
    <location>
        <begin position="272"/>
        <end position="282"/>
    </location>
</feature>
<evidence type="ECO:0000256" key="5">
    <source>
        <dbReference type="ARBA" id="ARBA00022777"/>
    </source>
</evidence>
<dbReference type="InterPro" id="IPR050980">
    <property type="entry name" value="2C_sensor_his_kinase"/>
</dbReference>
<evidence type="ECO:0000256" key="1">
    <source>
        <dbReference type="ARBA" id="ARBA00000085"/>
    </source>
</evidence>
<feature type="region of interest" description="Disordered" evidence="7">
    <location>
        <begin position="181"/>
        <end position="224"/>
    </location>
</feature>
<dbReference type="Gene3D" id="3.30.565.10">
    <property type="entry name" value="Histidine kinase-like ATPase, C-terminal domain"/>
    <property type="match status" value="1"/>
</dbReference>
<dbReference type="PROSITE" id="PS50109">
    <property type="entry name" value="HIS_KIN"/>
    <property type="match status" value="1"/>
</dbReference>
<accession>A0ABP5LAY6</accession>
<dbReference type="SUPFAM" id="SSF55874">
    <property type="entry name" value="ATPase domain of HSP90 chaperone/DNA topoisomerase II/histidine kinase"/>
    <property type="match status" value="1"/>
</dbReference>
<evidence type="ECO:0000313" key="10">
    <source>
        <dbReference type="Proteomes" id="UP001501020"/>
    </source>
</evidence>
<feature type="compositionally biased region" description="Basic and acidic residues" evidence="7">
    <location>
        <begin position="296"/>
        <end position="305"/>
    </location>
</feature>
<feature type="compositionally biased region" description="Gly residues" evidence="7">
    <location>
        <begin position="183"/>
        <end position="197"/>
    </location>
</feature>
<evidence type="ECO:0000256" key="4">
    <source>
        <dbReference type="ARBA" id="ARBA00022741"/>
    </source>
</evidence>
<dbReference type="Proteomes" id="UP001501020">
    <property type="component" value="Unassembled WGS sequence"/>
</dbReference>
<comment type="caution">
    <text evidence="9">The sequence shown here is derived from an EMBL/GenBank/DDBJ whole genome shotgun (WGS) entry which is preliminary data.</text>
</comment>
<dbReference type="SMART" id="SM00387">
    <property type="entry name" value="HATPase_c"/>
    <property type="match status" value="1"/>
</dbReference>
<evidence type="ECO:0000256" key="7">
    <source>
        <dbReference type="SAM" id="MobiDB-lite"/>
    </source>
</evidence>
<evidence type="ECO:0000313" key="9">
    <source>
        <dbReference type="EMBL" id="GAA2144313.1"/>
    </source>
</evidence>
<dbReference type="InterPro" id="IPR036890">
    <property type="entry name" value="HATPase_C_sf"/>
</dbReference>
<dbReference type="PANTHER" id="PTHR44936:SF10">
    <property type="entry name" value="SENSOR PROTEIN RSTB"/>
    <property type="match status" value="1"/>
</dbReference>
<feature type="region of interest" description="Disordered" evidence="7">
    <location>
        <begin position="272"/>
        <end position="305"/>
    </location>
</feature>
<dbReference type="PANTHER" id="PTHR44936">
    <property type="entry name" value="SENSOR PROTEIN CREC"/>
    <property type="match status" value="1"/>
</dbReference>
<dbReference type="EC" id="2.7.13.3" evidence="2"/>
<keyword evidence="10" id="KW-1185">Reference proteome</keyword>
<dbReference type="InterPro" id="IPR003594">
    <property type="entry name" value="HATPase_dom"/>
</dbReference>
<gene>
    <name evidence="9" type="ORF">GCM10009727_43980</name>
</gene>
<sequence>MGGAGVGTLAAAPVREAVREAVRPDPPAAPETAGEHALWKRRLRHDIRHELGTIIMLASAVVVAEDVGDGSRARIEQLLGETRWLDHLLRRLDEDDDDQPLPSPERIRVDELAAEVVTGMRLAAPHEVGFRGGEAWAHMDPVALWRAVRNVLDNACRVAEGRVDVQVEVDQGWVVIQVDDDGPGFGTGTGPTAGAGVHGAPSSNGAQPGGARSGAVRPQGRPAGARRGLASLGLGIVHDLISGYGGSLEIRTCEMGGARVRMLLPSAPPAREPVLPHAPVPPHASGGAPEGALADAHADDWRPHP</sequence>
<evidence type="ECO:0000256" key="2">
    <source>
        <dbReference type="ARBA" id="ARBA00012438"/>
    </source>
</evidence>
<feature type="domain" description="Histidine kinase" evidence="8">
    <location>
        <begin position="42"/>
        <end position="268"/>
    </location>
</feature>
<keyword evidence="3" id="KW-0808">Transferase</keyword>
<dbReference type="InterPro" id="IPR005467">
    <property type="entry name" value="His_kinase_dom"/>
</dbReference>
<comment type="catalytic activity">
    <reaction evidence="1">
        <text>ATP + protein L-histidine = ADP + protein N-phospho-L-histidine.</text>
        <dbReference type="EC" id="2.7.13.3"/>
    </reaction>
</comment>
<reference evidence="10" key="1">
    <citation type="journal article" date="2019" name="Int. J. Syst. Evol. Microbiol.">
        <title>The Global Catalogue of Microorganisms (GCM) 10K type strain sequencing project: providing services to taxonomists for standard genome sequencing and annotation.</title>
        <authorList>
            <consortium name="The Broad Institute Genomics Platform"/>
            <consortium name="The Broad Institute Genome Sequencing Center for Infectious Disease"/>
            <person name="Wu L."/>
            <person name="Ma J."/>
        </authorList>
    </citation>
    <scope>NUCLEOTIDE SEQUENCE [LARGE SCALE GENOMIC DNA]</scope>
    <source>
        <strain evidence="10">JCM 13850</strain>
    </source>
</reference>